<sequence length="52" mass="5713">MGKIYVKSMMESSTFGTDIKQLAEYSLSYMGASESVRPPSILHFLHSAKGLS</sequence>
<dbReference type="AlphaFoldDB" id="A0A238ZAU2"/>
<protein>
    <submittedName>
        <fullName evidence="1">Uncharacterized protein</fullName>
    </submittedName>
</protein>
<organism evidence="1 2">
    <name type="scientific">Methylobacillus rhizosphaerae</name>
    <dbReference type="NCBI Taxonomy" id="551994"/>
    <lineage>
        <taxon>Bacteria</taxon>
        <taxon>Pseudomonadati</taxon>
        <taxon>Pseudomonadota</taxon>
        <taxon>Betaproteobacteria</taxon>
        <taxon>Nitrosomonadales</taxon>
        <taxon>Methylophilaceae</taxon>
        <taxon>Methylobacillus</taxon>
    </lineage>
</organism>
<accession>A0A238ZAU2</accession>
<evidence type="ECO:0000313" key="2">
    <source>
        <dbReference type="Proteomes" id="UP000198305"/>
    </source>
</evidence>
<gene>
    <name evidence="1" type="ORF">SAMN05192560_1162</name>
</gene>
<dbReference type="Proteomes" id="UP000198305">
    <property type="component" value="Unassembled WGS sequence"/>
</dbReference>
<name>A0A238ZAU2_9PROT</name>
<reference evidence="2" key="1">
    <citation type="submission" date="2017-06" db="EMBL/GenBank/DDBJ databases">
        <authorList>
            <person name="Varghese N."/>
            <person name="Submissions S."/>
        </authorList>
    </citation>
    <scope>NUCLEOTIDE SEQUENCE [LARGE SCALE GENOMIC DNA]</scope>
    <source>
        <strain evidence="2">Ca-68</strain>
    </source>
</reference>
<proteinExistence type="predicted"/>
<dbReference type="EMBL" id="FZOA01000004">
    <property type="protein sequence ID" value="SNR80192.1"/>
    <property type="molecule type" value="Genomic_DNA"/>
</dbReference>
<evidence type="ECO:0000313" key="1">
    <source>
        <dbReference type="EMBL" id="SNR80192.1"/>
    </source>
</evidence>
<keyword evidence="2" id="KW-1185">Reference proteome</keyword>